<feature type="transmembrane region" description="Helical" evidence="1">
    <location>
        <begin position="6"/>
        <end position="27"/>
    </location>
</feature>
<comment type="caution">
    <text evidence="2">The sequence shown here is derived from an EMBL/GenBank/DDBJ whole genome shotgun (WGS) entry which is preliminary data.</text>
</comment>
<keyword evidence="1" id="KW-1133">Transmembrane helix</keyword>
<accession>A0AAW9JZD3</accession>
<sequence>MELKLLYFIMIVIIIIELVILVDLLRLRYQFNNFKKMTLEKKNVRKKEVHSKPKRVKEKSKVEDYFDENDDFSSYL</sequence>
<keyword evidence="1" id="KW-0472">Membrane</keyword>
<protein>
    <submittedName>
        <fullName evidence="2">Uncharacterized protein</fullName>
    </submittedName>
</protein>
<dbReference type="AlphaFoldDB" id="A0AAW9JZD3"/>
<proteinExistence type="predicted"/>
<reference evidence="2" key="1">
    <citation type="submission" date="2023-08" db="EMBL/GenBank/DDBJ databases">
        <title>Genomic characterization of piscicolin 126 produced by Carnobacterium maltaromaticum CM22 strain isolated from salmon (Salmo salar).</title>
        <authorList>
            <person name="Gonzalez-Gragera E."/>
            <person name="Garcia-Lopez J.D."/>
            <person name="Teso-Perez C."/>
            <person name="Gimenez-Hernandez I."/>
            <person name="Peralta-Sanchez J.M."/>
            <person name="Valdivia E."/>
            <person name="Montalban-Lopez M."/>
            <person name="Martin-Platero A.M."/>
            <person name="Banos A."/>
            <person name="Martinez-Bueno M."/>
        </authorList>
    </citation>
    <scope>NUCLEOTIDE SEQUENCE</scope>
    <source>
        <strain evidence="2">CM22</strain>
    </source>
</reference>
<evidence type="ECO:0000256" key="1">
    <source>
        <dbReference type="SAM" id="Phobius"/>
    </source>
</evidence>
<evidence type="ECO:0000313" key="2">
    <source>
        <dbReference type="EMBL" id="MDZ5757690.1"/>
    </source>
</evidence>
<gene>
    <name evidence="2" type="ORF">RAK27_03380</name>
</gene>
<dbReference type="GeneID" id="83607326"/>
<keyword evidence="1" id="KW-0812">Transmembrane</keyword>
<evidence type="ECO:0000313" key="3">
    <source>
        <dbReference type="Proteomes" id="UP001290462"/>
    </source>
</evidence>
<dbReference type="EMBL" id="JAVBVO010000002">
    <property type="protein sequence ID" value="MDZ5757690.1"/>
    <property type="molecule type" value="Genomic_DNA"/>
</dbReference>
<dbReference type="Proteomes" id="UP001290462">
    <property type="component" value="Unassembled WGS sequence"/>
</dbReference>
<name>A0AAW9JZD3_CARML</name>
<dbReference type="RefSeq" id="WP_010054826.1">
    <property type="nucleotide sequence ID" value="NZ_BJOJ01000053.1"/>
</dbReference>
<organism evidence="2 3">
    <name type="scientific">Carnobacterium maltaromaticum</name>
    <name type="common">Carnobacterium piscicola</name>
    <dbReference type="NCBI Taxonomy" id="2751"/>
    <lineage>
        <taxon>Bacteria</taxon>
        <taxon>Bacillati</taxon>
        <taxon>Bacillota</taxon>
        <taxon>Bacilli</taxon>
        <taxon>Lactobacillales</taxon>
        <taxon>Carnobacteriaceae</taxon>
        <taxon>Carnobacterium</taxon>
    </lineage>
</organism>